<organism evidence="4 5">
    <name type="scientific">Mizuhopecten yessoensis</name>
    <name type="common">Japanese scallop</name>
    <name type="synonym">Patinopecten yessoensis</name>
    <dbReference type="NCBI Taxonomy" id="6573"/>
    <lineage>
        <taxon>Eukaryota</taxon>
        <taxon>Metazoa</taxon>
        <taxon>Spiralia</taxon>
        <taxon>Lophotrochozoa</taxon>
        <taxon>Mollusca</taxon>
        <taxon>Bivalvia</taxon>
        <taxon>Autobranchia</taxon>
        <taxon>Pteriomorphia</taxon>
        <taxon>Pectinida</taxon>
        <taxon>Pectinoidea</taxon>
        <taxon>Pectinidae</taxon>
        <taxon>Mizuhopecten</taxon>
    </lineage>
</organism>
<evidence type="ECO:0000256" key="2">
    <source>
        <dbReference type="SAM" id="MobiDB-lite"/>
    </source>
</evidence>
<keyword evidence="4" id="KW-0176">Collagen</keyword>
<keyword evidence="3" id="KW-0732">Signal</keyword>
<evidence type="ECO:0000313" key="4">
    <source>
        <dbReference type="EMBL" id="OWF39868.1"/>
    </source>
</evidence>
<feature type="coiled-coil region" evidence="1">
    <location>
        <begin position="39"/>
        <end position="73"/>
    </location>
</feature>
<protein>
    <submittedName>
        <fullName evidence="4">Collagen-like protein 6</fullName>
    </submittedName>
</protein>
<dbReference type="GO" id="GO:0005581">
    <property type="term" value="C:collagen trimer"/>
    <property type="evidence" value="ECO:0007669"/>
    <property type="project" value="UniProtKB-KW"/>
</dbReference>
<proteinExistence type="predicted"/>
<dbReference type="Proteomes" id="UP000242188">
    <property type="component" value="Unassembled WGS sequence"/>
</dbReference>
<dbReference type="InterPro" id="IPR050938">
    <property type="entry name" value="Collagen_Structural_Proteins"/>
</dbReference>
<feature type="chain" id="PRO_5013256311" evidence="3">
    <location>
        <begin position="19"/>
        <end position="286"/>
    </location>
</feature>
<dbReference type="EMBL" id="NEDP02005504">
    <property type="protein sequence ID" value="OWF39868.1"/>
    <property type="molecule type" value="Genomic_DNA"/>
</dbReference>
<evidence type="ECO:0000256" key="1">
    <source>
        <dbReference type="SAM" id="Coils"/>
    </source>
</evidence>
<feature type="compositionally biased region" description="Polar residues" evidence="2">
    <location>
        <begin position="107"/>
        <end position="121"/>
    </location>
</feature>
<sequence>MAAGALMLVLMATVLTDATPITTQVEILQHQMLTLNGVLDNVIREFGNLRQRHEDLETKFNGLSDELTGMRKQEEMMNLRKSRNLGKPLEEQRQSWNGTMFKPTFSLQNHWKGQGSNSANAGTKGDKGDSGLPGPKGDAGLLGPKGDAGLPGPKGDAGLLGPKGDAGLLGPKGDAGLLGPKGDAGLLGPKGDAGLPGPKGDTGHIGMKGNSGPQGLPGSKGRKGDIGRKGEQGVNVKLGKSPTCVNIAFANAFSELYFVYHVICKGRHPITSEVIVLRTRRPRISE</sequence>
<dbReference type="AlphaFoldDB" id="A0A210PTQ3"/>
<dbReference type="PANTHER" id="PTHR37456">
    <property type="entry name" value="SI:CH211-266K2.1"/>
    <property type="match status" value="1"/>
</dbReference>
<feature type="signal peptide" evidence="3">
    <location>
        <begin position="1"/>
        <end position="18"/>
    </location>
</feature>
<evidence type="ECO:0000256" key="3">
    <source>
        <dbReference type="SAM" id="SignalP"/>
    </source>
</evidence>
<keyword evidence="5" id="KW-1185">Reference proteome</keyword>
<dbReference type="PANTHER" id="PTHR37456:SF6">
    <property type="entry name" value="COLLAGEN ALPHA-1(XXIII) CHAIN-LIKE ISOFORM X2"/>
    <property type="match status" value="1"/>
</dbReference>
<keyword evidence="1" id="KW-0175">Coiled coil</keyword>
<reference evidence="4 5" key="1">
    <citation type="journal article" date="2017" name="Nat. Ecol. Evol.">
        <title>Scallop genome provides insights into evolution of bilaterian karyotype and development.</title>
        <authorList>
            <person name="Wang S."/>
            <person name="Zhang J."/>
            <person name="Jiao W."/>
            <person name="Li J."/>
            <person name="Xun X."/>
            <person name="Sun Y."/>
            <person name="Guo X."/>
            <person name="Huan P."/>
            <person name="Dong B."/>
            <person name="Zhang L."/>
            <person name="Hu X."/>
            <person name="Sun X."/>
            <person name="Wang J."/>
            <person name="Zhao C."/>
            <person name="Wang Y."/>
            <person name="Wang D."/>
            <person name="Huang X."/>
            <person name="Wang R."/>
            <person name="Lv J."/>
            <person name="Li Y."/>
            <person name="Zhang Z."/>
            <person name="Liu B."/>
            <person name="Lu W."/>
            <person name="Hui Y."/>
            <person name="Liang J."/>
            <person name="Zhou Z."/>
            <person name="Hou R."/>
            <person name="Li X."/>
            <person name="Liu Y."/>
            <person name="Li H."/>
            <person name="Ning X."/>
            <person name="Lin Y."/>
            <person name="Zhao L."/>
            <person name="Xing Q."/>
            <person name="Dou J."/>
            <person name="Li Y."/>
            <person name="Mao J."/>
            <person name="Guo H."/>
            <person name="Dou H."/>
            <person name="Li T."/>
            <person name="Mu C."/>
            <person name="Jiang W."/>
            <person name="Fu Q."/>
            <person name="Fu X."/>
            <person name="Miao Y."/>
            <person name="Liu J."/>
            <person name="Yu Q."/>
            <person name="Li R."/>
            <person name="Liao H."/>
            <person name="Li X."/>
            <person name="Kong Y."/>
            <person name="Jiang Z."/>
            <person name="Chourrout D."/>
            <person name="Li R."/>
            <person name="Bao Z."/>
        </authorList>
    </citation>
    <scope>NUCLEOTIDE SEQUENCE [LARGE SCALE GENOMIC DNA]</scope>
    <source>
        <strain evidence="4 5">PY_sf001</strain>
    </source>
</reference>
<gene>
    <name evidence="4" type="ORF">KP79_PYT22079</name>
</gene>
<dbReference type="OrthoDB" id="5983381at2759"/>
<evidence type="ECO:0000313" key="5">
    <source>
        <dbReference type="Proteomes" id="UP000242188"/>
    </source>
</evidence>
<feature type="region of interest" description="Disordered" evidence="2">
    <location>
        <begin position="107"/>
        <end position="186"/>
    </location>
</feature>
<comment type="caution">
    <text evidence="4">The sequence shown here is derived from an EMBL/GenBank/DDBJ whole genome shotgun (WGS) entry which is preliminary data.</text>
</comment>
<accession>A0A210PTQ3</accession>
<feature type="region of interest" description="Disordered" evidence="2">
    <location>
        <begin position="208"/>
        <end position="230"/>
    </location>
</feature>
<name>A0A210PTQ3_MIZYE</name>